<feature type="binding site" evidence="6">
    <location>
        <position position="101"/>
    </location>
    <ligand>
        <name>a divalent metal cation</name>
        <dbReference type="ChEBI" id="CHEBI:60240"/>
        <label>1</label>
    </ligand>
</feature>
<dbReference type="NCBIfam" id="NF008970">
    <property type="entry name" value="PRK12318.1"/>
    <property type="match status" value="1"/>
</dbReference>
<dbReference type="GO" id="GO:0006508">
    <property type="term" value="P:proteolysis"/>
    <property type="evidence" value="ECO:0007669"/>
    <property type="project" value="UniProtKB-KW"/>
</dbReference>
<evidence type="ECO:0000256" key="1">
    <source>
        <dbReference type="ARBA" id="ARBA00002521"/>
    </source>
</evidence>
<dbReference type="AlphaFoldDB" id="A0A9X1YQG3"/>
<dbReference type="EC" id="3.4.11.18" evidence="6 7"/>
<feature type="binding site" evidence="6">
    <location>
        <position position="239"/>
    </location>
    <ligand>
        <name>a divalent metal cation</name>
        <dbReference type="ChEBI" id="CHEBI:60240"/>
        <label>2</label>
        <note>catalytic</note>
    </ligand>
</feature>
<feature type="binding site" evidence="6">
    <location>
        <position position="84"/>
    </location>
    <ligand>
        <name>substrate</name>
    </ligand>
</feature>
<comment type="similarity">
    <text evidence="6">Belongs to the peptidase M24A family. Methionine aminopeptidase type 1 subfamily.</text>
</comment>
<dbReference type="InterPro" id="IPR001714">
    <property type="entry name" value="Pept_M24_MAP"/>
</dbReference>
<evidence type="ECO:0000256" key="6">
    <source>
        <dbReference type="HAMAP-Rule" id="MF_01974"/>
    </source>
</evidence>
<dbReference type="PANTHER" id="PTHR43330">
    <property type="entry name" value="METHIONINE AMINOPEPTIDASE"/>
    <property type="match status" value="1"/>
</dbReference>
<dbReference type="Proteomes" id="UP001139353">
    <property type="component" value="Unassembled WGS sequence"/>
</dbReference>
<dbReference type="Pfam" id="PF00557">
    <property type="entry name" value="Peptidase_M24"/>
    <property type="match status" value="1"/>
</dbReference>
<evidence type="ECO:0000256" key="4">
    <source>
        <dbReference type="ARBA" id="ARBA00022723"/>
    </source>
</evidence>
<dbReference type="GO" id="GO:0005829">
    <property type="term" value="C:cytosol"/>
    <property type="evidence" value="ECO:0007669"/>
    <property type="project" value="TreeGrafter"/>
</dbReference>
<dbReference type="GO" id="GO:0070006">
    <property type="term" value="F:metalloaminopeptidase activity"/>
    <property type="evidence" value="ECO:0007669"/>
    <property type="project" value="UniProtKB-UniRule"/>
</dbReference>
<feature type="domain" description="Peptidase M24" evidence="8">
    <location>
        <begin position="12"/>
        <end position="246"/>
    </location>
</feature>
<evidence type="ECO:0000313" key="10">
    <source>
        <dbReference type="Proteomes" id="UP001139353"/>
    </source>
</evidence>
<organism evidence="9 10">
    <name type="scientific">Scleromatobacter humisilvae</name>
    <dbReference type="NCBI Taxonomy" id="2897159"/>
    <lineage>
        <taxon>Bacteria</taxon>
        <taxon>Pseudomonadati</taxon>
        <taxon>Pseudomonadota</taxon>
        <taxon>Betaproteobacteria</taxon>
        <taxon>Burkholderiales</taxon>
        <taxon>Sphaerotilaceae</taxon>
        <taxon>Scleromatobacter</taxon>
    </lineage>
</organism>
<dbReference type="PRINTS" id="PR00599">
    <property type="entry name" value="MAPEPTIDASE"/>
</dbReference>
<evidence type="ECO:0000256" key="2">
    <source>
        <dbReference type="ARBA" id="ARBA00022438"/>
    </source>
</evidence>
<keyword evidence="10" id="KW-1185">Reference proteome</keyword>
<feature type="binding site" evidence="6">
    <location>
        <position position="112"/>
    </location>
    <ligand>
        <name>a divalent metal cation</name>
        <dbReference type="ChEBI" id="CHEBI:60240"/>
        <label>2</label>
        <note>catalytic</note>
    </ligand>
</feature>
<dbReference type="SUPFAM" id="SSF55920">
    <property type="entry name" value="Creatinase/aminopeptidase"/>
    <property type="match status" value="1"/>
</dbReference>
<dbReference type="NCBIfam" id="TIGR00500">
    <property type="entry name" value="met_pdase_I"/>
    <property type="match status" value="1"/>
</dbReference>
<dbReference type="GO" id="GO:0046872">
    <property type="term" value="F:metal ion binding"/>
    <property type="evidence" value="ECO:0007669"/>
    <property type="project" value="UniProtKB-UniRule"/>
</dbReference>
<comment type="caution">
    <text evidence="9">The sequence shown here is derived from an EMBL/GenBank/DDBJ whole genome shotgun (WGS) entry which is preliminary data.</text>
</comment>
<keyword evidence="2 6" id="KW-0031">Aminopeptidase</keyword>
<dbReference type="InterPro" id="IPR036005">
    <property type="entry name" value="Creatinase/aminopeptidase-like"/>
</dbReference>
<keyword evidence="4 6" id="KW-0479">Metal-binding</keyword>
<evidence type="ECO:0000256" key="3">
    <source>
        <dbReference type="ARBA" id="ARBA00022670"/>
    </source>
</evidence>
<feature type="binding site" evidence="6">
    <location>
        <position position="208"/>
    </location>
    <ligand>
        <name>a divalent metal cation</name>
        <dbReference type="ChEBI" id="CHEBI:60240"/>
        <label>2</label>
        <note>catalytic</note>
    </ligand>
</feature>
<feature type="binding site" evidence="6">
    <location>
        <position position="112"/>
    </location>
    <ligand>
        <name>a divalent metal cation</name>
        <dbReference type="ChEBI" id="CHEBI:60240"/>
        <label>1</label>
    </ligand>
</feature>
<name>A0A9X1YQG3_9BURK</name>
<dbReference type="InterPro" id="IPR002467">
    <property type="entry name" value="Pept_M24A_MAP1"/>
</dbReference>
<protein>
    <recommendedName>
        <fullName evidence="6 7">Methionine aminopeptidase</fullName>
        <shortName evidence="6">MAP</shortName>
        <shortName evidence="6">MetAP</shortName>
        <ecNumber evidence="6 7">3.4.11.18</ecNumber>
    </recommendedName>
    <alternativeName>
        <fullName evidence="6">Peptidase M</fullName>
    </alternativeName>
</protein>
<evidence type="ECO:0000259" key="8">
    <source>
        <dbReference type="Pfam" id="PF00557"/>
    </source>
</evidence>
<dbReference type="PROSITE" id="PS00680">
    <property type="entry name" value="MAP_1"/>
    <property type="match status" value="1"/>
</dbReference>
<sequence>MTITLKSAADIEGMRIAGRLGSEVLDMLTPHVKPGITTEQLDKLAHDYIFDVQGGIPAPLNYAPPGYTPYPKSICTSINQQVCHGIPNDRALKDGDIVNIDVTVIKDGWHGDTSRMFVVGKGSIAANRLCQITYEAMWKGIEKVRPGVRLGDIGHAIQVFAENAGFSIVREFCGHGIGKKFHEEPQVLHYGRPGTLEELVPGMIFTIEPMINAGKRDIKEFGDGWTIVTKDRSLSAQWEHTIVVTETGYEVLTVSAGSPPVPAFVKNPVLNRLLADVPSGVTTA</sequence>
<comment type="function">
    <text evidence="1 6">Removes the N-terminal methionine from nascent proteins. The N-terminal methionine is often cleaved when the second residue in the primary sequence is small and uncharged (Met-Ala-, Cys, Gly, Pro, Ser, Thr, or Val). Requires deformylation of the N(alpha)-formylated initiator methionine before it can be hydrolyzed.</text>
</comment>
<dbReference type="RefSeq" id="WP_275685703.1">
    <property type="nucleotide sequence ID" value="NZ_JAJLJH010000017.1"/>
</dbReference>
<accession>A0A9X1YQG3</accession>
<dbReference type="InterPro" id="IPR000994">
    <property type="entry name" value="Pept_M24"/>
</dbReference>
<comment type="catalytic activity">
    <reaction evidence="6 7">
        <text>Release of N-terminal amino acids, preferentially methionine, from peptides and arylamides.</text>
        <dbReference type="EC" id="3.4.11.18"/>
    </reaction>
</comment>
<comment type="subunit">
    <text evidence="6">Monomer.</text>
</comment>
<dbReference type="PANTHER" id="PTHR43330:SF27">
    <property type="entry name" value="METHIONINE AMINOPEPTIDASE"/>
    <property type="match status" value="1"/>
</dbReference>
<gene>
    <name evidence="6 9" type="primary">map</name>
    <name evidence="9" type="ORF">LPC04_28355</name>
</gene>
<evidence type="ECO:0000313" key="9">
    <source>
        <dbReference type="EMBL" id="MCK9689650.1"/>
    </source>
</evidence>
<feature type="binding site" evidence="6">
    <location>
        <position position="182"/>
    </location>
    <ligand>
        <name>substrate</name>
    </ligand>
</feature>
<dbReference type="CDD" id="cd01086">
    <property type="entry name" value="MetAP1"/>
    <property type="match status" value="1"/>
</dbReference>
<dbReference type="HAMAP" id="MF_01974">
    <property type="entry name" value="MetAP_1"/>
    <property type="match status" value="1"/>
</dbReference>
<dbReference type="EMBL" id="JAJLJH010000017">
    <property type="protein sequence ID" value="MCK9689650.1"/>
    <property type="molecule type" value="Genomic_DNA"/>
</dbReference>
<dbReference type="Gene3D" id="3.90.230.10">
    <property type="entry name" value="Creatinase/methionine aminopeptidase superfamily"/>
    <property type="match status" value="1"/>
</dbReference>
<reference evidence="9" key="1">
    <citation type="submission" date="2021-11" db="EMBL/GenBank/DDBJ databases">
        <title>BS-T2-15 a new species belonging to the Comamonadaceae family isolated from the soil of a French oak forest.</title>
        <authorList>
            <person name="Mieszkin S."/>
            <person name="Alain K."/>
        </authorList>
    </citation>
    <scope>NUCLEOTIDE SEQUENCE</scope>
    <source>
        <strain evidence="9">BS-T2-15</strain>
    </source>
</reference>
<feature type="binding site" evidence="6">
    <location>
        <position position="175"/>
    </location>
    <ligand>
        <name>a divalent metal cation</name>
        <dbReference type="ChEBI" id="CHEBI:60240"/>
        <label>2</label>
        <note>catalytic</note>
    </ligand>
</feature>
<proteinExistence type="inferred from homology"/>
<keyword evidence="5 6" id="KW-0378">Hydrolase</keyword>
<evidence type="ECO:0000256" key="5">
    <source>
        <dbReference type="ARBA" id="ARBA00022801"/>
    </source>
</evidence>
<keyword evidence="3 6" id="KW-0645">Protease</keyword>
<feature type="binding site" evidence="6">
    <location>
        <position position="239"/>
    </location>
    <ligand>
        <name>a divalent metal cation</name>
        <dbReference type="ChEBI" id="CHEBI:60240"/>
        <label>1</label>
    </ligand>
</feature>
<evidence type="ECO:0000256" key="7">
    <source>
        <dbReference type="RuleBase" id="RU003653"/>
    </source>
</evidence>
<dbReference type="GO" id="GO:0004239">
    <property type="term" value="F:initiator methionyl aminopeptidase activity"/>
    <property type="evidence" value="ECO:0007669"/>
    <property type="project" value="UniProtKB-UniRule"/>
</dbReference>
<comment type="cofactor">
    <cofactor evidence="6">
        <name>Co(2+)</name>
        <dbReference type="ChEBI" id="CHEBI:48828"/>
    </cofactor>
    <cofactor evidence="6">
        <name>Zn(2+)</name>
        <dbReference type="ChEBI" id="CHEBI:29105"/>
    </cofactor>
    <cofactor evidence="6">
        <name>Mn(2+)</name>
        <dbReference type="ChEBI" id="CHEBI:29035"/>
    </cofactor>
    <cofactor evidence="6">
        <name>Fe(2+)</name>
        <dbReference type="ChEBI" id="CHEBI:29033"/>
    </cofactor>
    <text evidence="6">Binds 2 divalent metal cations per subunit. Has a high-affinity and a low affinity metal-binding site. The true nature of the physiological cofactor is under debate. The enzyme is active with cobalt, zinc, manganese or divalent iron ions. Most likely, methionine aminopeptidases function as mononuclear Fe(2+)-metalloproteases under physiological conditions, and the catalytically relevant metal-binding site has been assigned to the histidine-containing high-affinity site.</text>
</comment>